<dbReference type="GO" id="GO:0006313">
    <property type="term" value="P:DNA transposition"/>
    <property type="evidence" value="ECO:0007669"/>
    <property type="project" value="InterPro"/>
</dbReference>
<dbReference type="AlphaFoldDB" id="A0A0B3S5I7"/>
<dbReference type="NCBIfam" id="NF047646">
    <property type="entry name" value="REP_Tyr_transpos"/>
    <property type="match status" value="1"/>
</dbReference>
<sequence>MTSYRRLRLPGATYFFTVNLSDRRSGALVDYIDDLRAAWTMTCRDRPFRTEAVVVLPDHLHAIWTLPPGDADFSTRWRLIKTRFSLACGLAGRRSHSKRRKGERGLWQRRFWEHAIRGEVDFRTHLHFCWGNPVRHGLVARAEDWPYSSLHRDLPLGRVPRKIDCLPDGLFGERMGEDHPSYGSLRAG</sequence>
<dbReference type="EMBL" id="JSUQ01000003">
    <property type="protein sequence ID" value="KHQ54268.1"/>
    <property type="molecule type" value="Genomic_DNA"/>
</dbReference>
<dbReference type="Proteomes" id="UP000030960">
    <property type="component" value="Unassembled WGS sequence"/>
</dbReference>
<evidence type="ECO:0000259" key="1">
    <source>
        <dbReference type="SMART" id="SM01321"/>
    </source>
</evidence>
<dbReference type="InterPro" id="IPR036515">
    <property type="entry name" value="Transposase_17_sf"/>
</dbReference>
<dbReference type="InterPro" id="IPR002686">
    <property type="entry name" value="Transposase_17"/>
</dbReference>
<gene>
    <name evidence="2" type="ORF">OA50_00859</name>
</gene>
<protein>
    <submittedName>
        <fullName evidence="2">Transposase</fullName>
    </submittedName>
</protein>
<evidence type="ECO:0000313" key="3">
    <source>
        <dbReference type="Proteomes" id="UP000030960"/>
    </source>
</evidence>
<dbReference type="InterPro" id="IPR052715">
    <property type="entry name" value="RAYT_transposase"/>
</dbReference>
<dbReference type="SMART" id="SM01321">
    <property type="entry name" value="Y1_Tnp"/>
    <property type="match status" value="1"/>
</dbReference>
<name>A0A0B3S5I7_9RHOB</name>
<dbReference type="GO" id="GO:0043565">
    <property type="term" value="F:sequence-specific DNA binding"/>
    <property type="evidence" value="ECO:0007669"/>
    <property type="project" value="TreeGrafter"/>
</dbReference>
<dbReference type="STRING" id="561184.SAMN05216376_11774"/>
<feature type="domain" description="Transposase IS200-like" evidence="1">
    <location>
        <begin position="9"/>
        <end position="129"/>
    </location>
</feature>
<proteinExistence type="predicted"/>
<organism evidence="2 3">
    <name type="scientific">Mameliella alba</name>
    <dbReference type="NCBI Taxonomy" id="561184"/>
    <lineage>
        <taxon>Bacteria</taxon>
        <taxon>Pseudomonadati</taxon>
        <taxon>Pseudomonadota</taxon>
        <taxon>Alphaproteobacteria</taxon>
        <taxon>Rhodobacterales</taxon>
        <taxon>Roseobacteraceae</taxon>
        <taxon>Mameliella</taxon>
    </lineage>
</organism>
<dbReference type="OrthoDB" id="9794403at2"/>
<dbReference type="RefSeq" id="WP_052244286.1">
    <property type="nucleotide sequence ID" value="NZ_JSUQ01000003.1"/>
</dbReference>
<dbReference type="SUPFAM" id="SSF143422">
    <property type="entry name" value="Transposase IS200-like"/>
    <property type="match status" value="1"/>
</dbReference>
<keyword evidence="3" id="KW-1185">Reference proteome</keyword>
<dbReference type="PANTHER" id="PTHR36966:SF1">
    <property type="entry name" value="REP-ASSOCIATED TYROSINE TRANSPOSASE"/>
    <property type="match status" value="1"/>
</dbReference>
<dbReference type="Gene3D" id="3.30.70.1290">
    <property type="entry name" value="Transposase IS200-like"/>
    <property type="match status" value="1"/>
</dbReference>
<dbReference type="GO" id="GO:0004803">
    <property type="term" value="F:transposase activity"/>
    <property type="evidence" value="ECO:0007669"/>
    <property type="project" value="InterPro"/>
</dbReference>
<evidence type="ECO:0000313" key="2">
    <source>
        <dbReference type="EMBL" id="KHQ54268.1"/>
    </source>
</evidence>
<reference evidence="2 3" key="1">
    <citation type="submission" date="2014-10" db="EMBL/GenBank/DDBJ databases">
        <title>Genome sequence of Ponticoccus sp. strain UMTAT08 isolated from clonal culture of toxic dinoflagellate Alexandrium tamiyavanichii.</title>
        <authorList>
            <person name="Gan H.Y."/>
            <person name="Muhd D.-D."/>
            <person name="Mohd Noor M.E."/>
            <person name="Yeong Y.S."/>
            <person name="Usup G."/>
        </authorList>
    </citation>
    <scope>NUCLEOTIDE SEQUENCE [LARGE SCALE GENOMIC DNA]</scope>
    <source>
        <strain evidence="2 3">UMTAT08</strain>
    </source>
</reference>
<dbReference type="PANTHER" id="PTHR36966">
    <property type="entry name" value="REP-ASSOCIATED TYROSINE TRANSPOSASE"/>
    <property type="match status" value="1"/>
</dbReference>
<accession>A0A0B3S5I7</accession>
<comment type="caution">
    <text evidence="2">The sequence shown here is derived from an EMBL/GenBank/DDBJ whole genome shotgun (WGS) entry which is preliminary data.</text>
</comment>
<dbReference type="PATRIC" id="fig|1515334.3.peg.865"/>